<keyword evidence="2" id="KW-1185">Reference proteome</keyword>
<evidence type="ECO:0000313" key="2">
    <source>
        <dbReference type="Proteomes" id="UP000292459"/>
    </source>
</evidence>
<proteinExistence type="predicted"/>
<evidence type="ECO:0000313" key="1">
    <source>
        <dbReference type="EMBL" id="RZM76568.1"/>
    </source>
</evidence>
<name>A0A4Q7E412_9CYAN</name>
<gene>
    <name evidence="1" type="ORF">DYY88_18055</name>
</gene>
<reference evidence="1 2" key="1">
    <citation type="submission" date="2018-11" db="EMBL/GenBank/DDBJ databases">
        <title>Whole genome sequencing of an environmental sample.</title>
        <authorList>
            <person name="Sarangi A.N."/>
            <person name="Singh D."/>
            <person name="Tripathy S."/>
        </authorList>
    </citation>
    <scope>NUCLEOTIDE SEQUENCE [LARGE SCALE GENOMIC DNA]</scope>
    <source>
        <strain evidence="1 2">Lakshadweep</strain>
    </source>
</reference>
<sequence>MRHPLNPDTPDHSELLRWWHRHQVRSLNELSDGIRNGLLQDLFTVRRQVELACLKPAGAAAYCCGQHLTELEKIYTQLEQLSSYLYSPFLEDSLPTALADALQPWHSKLPLNCQFASEWESDLIEHNRLLIGFTQRLLTQLTQAALSPHRCDLTLRQQDYTKHLHYHITYSESLAPELLQVLSNQLEPFLKTFQIFTRGTYEQRLHSHELDWRLCWADSAPTPENSHRELGGT</sequence>
<dbReference type="Proteomes" id="UP000292459">
    <property type="component" value="Unassembled WGS sequence"/>
</dbReference>
<accession>A0A4Q7E412</accession>
<dbReference type="OrthoDB" id="421579at2"/>
<comment type="caution">
    <text evidence="1">The sequence shown here is derived from an EMBL/GenBank/DDBJ whole genome shotgun (WGS) entry which is preliminary data.</text>
</comment>
<protein>
    <submittedName>
        <fullName evidence="1">Uncharacterized protein</fullName>
    </submittedName>
</protein>
<dbReference type="RefSeq" id="WP_130199503.1">
    <property type="nucleotide sequence ID" value="NZ_QVFV01000005.1"/>
</dbReference>
<dbReference type="EMBL" id="QVFV01000005">
    <property type="protein sequence ID" value="RZM76568.1"/>
    <property type="molecule type" value="Genomic_DNA"/>
</dbReference>
<organism evidence="1 2">
    <name type="scientific">Leptolyngbya iicbica LK</name>
    <dbReference type="NCBI Taxonomy" id="2294035"/>
    <lineage>
        <taxon>Bacteria</taxon>
        <taxon>Bacillati</taxon>
        <taxon>Cyanobacteriota</taxon>
        <taxon>Cyanophyceae</taxon>
        <taxon>Leptolyngbyales</taxon>
        <taxon>Leptolyngbyaceae</taxon>
        <taxon>Leptolyngbya group</taxon>
        <taxon>Leptolyngbya</taxon>
        <taxon>Leptolyngbya iicbica</taxon>
    </lineage>
</organism>
<dbReference type="AlphaFoldDB" id="A0A4Q7E412"/>